<dbReference type="PANTHER" id="PTHR47959">
    <property type="entry name" value="ATP-DEPENDENT RNA HELICASE RHLE-RELATED"/>
    <property type="match status" value="1"/>
</dbReference>
<proteinExistence type="predicted"/>
<dbReference type="GO" id="GO:0003724">
    <property type="term" value="F:RNA helicase activity"/>
    <property type="evidence" value="ECO:0007669"/>
    <property type="project" value="TreeGrafter"/>
</dbReference>
<dbReference type="GO" id="GO:0005829">
    <property type="term" value="C:cytosol"/>
    <property type="evidence" value="ECO:0007669"/>
    <property type="project" value="TreeGrafter"/>
</dbReference>
<dbReference type="InterPro" id="IPR014001">
    <property type="entry name" value="Helicase_ATP-bd"/>
</dbReference>
<evidence type="ECO:0000256" key="1">
    <source>
        <dbReference type="ARBA" id="ARBA00022741"/>
    </source>
</evidence>
<dbReference type="GO" id="GO:0005524">
    <property type="term" value="F:ATP binding"/>
    <property type="evidence" value="ECO:0007669"/>
    <property type="project" value="UniProtKB-KW"/>
</dbReference>
<dbReference type="GO" id="GO:0016787">
    <property type="term" value="F:hydrolase activity"/>
    <property type="evidence" value="ECO:0007669"/>
    <property type="project" value="UniProtKB-KW"/>
</dbReference>
<dbReference type="AlphaFoldDB" id="T1B726"/>
<organism evidence="7">
    <name type="scientific">mine drainage metagenome</name>
    <dbReference type="NCBI Taxonomy" id="410659"/>
    <lineage>
        <taxon>unclassified sequences</taxon>
        <taxon>metagenomes</taxon>
        <taxon>ecological metagenomes</taxon>
    </lineage>
</organism>
<evidence type="ECO:0000259" key="5">
    <source>
        <dbReference type="PROSITE" id="PS51192"/>
    </source>
</evidence>
<keyword evidence="2" id="KW-0378">Hydrolase</keyword>
<dbReference type="Pfam" id="PF00270">
    <property type="entry name" value="DEAD"/>
    <property type="match status" value="1"/>
</dbReference>
<dbReference type="InterPro" id="IPR027417">
    <property type="entry name" value="P-loop_NTPase"/>
</dbReference>
<feature type="domain" description="Helicase C-terminal" evidence="6">
    <location>
        <begin position="94"/>
        <end position="150"/>
    </location>
</feature>
<feature type="non-terminal residue" evidence="7">
    <location>
        <position position="150"/>
    </location>
</feature>
<dbReference type="PROSITE" id="PS51192">
    <property type="entry name" value="HELICASE_ATP_BIND_1"/>
    <property type="match status" value="1"/>
</dbReference>
<keyword evidence="3 7" id="KW-0347">Helicase</keyword>
<gene>
    <name evidence="7" type="ORF">B2A_02086</name>
</gene>
<evidence type="ECO:0000259" key="6">
    <source>
        <dbReference type="PROSITE" id="PS51194"/>
    </source>
</evidence>
<feature type="domain" description="Helicase ATP-binding" evidence="5">
    <location>
        <begin position="1"/>
        <end position="69"/>
    </location>
</feature>
<reference evidence="7" key="2">
    <citation type="journal article" date="2014" name="ISME J.">
        <title>Microbial stratification in low pH oxic and suboxic macroscopic growths along an acid mine drainage.</title>
        <authorList>
            <person name="Mendez-Garcia C."/>
            <person name="Mesa V."/>
            <person name="Sprenger R.R."/>
            <person name="Richter M."/>
            <person name="Diez M.S."/>
            <person name="Solano J."/>
            <person name="Bargiela R."/>
            <person name="Golyshina O.V."/>
            <person name="Manteca A."/>
            <person name="Ramos J.L."/>
            <person name="Gallego J.R."/>
            <person name="Llorente I."/>
            <person name="Martins Dos Santos V.A."/>
            <person name="Jensen O.N."/>
            <person name="Pelaez A.I."/>
            <person name="Sanchez J."/>
            <person name="Ferrer M."/>
        </authorList>
    </citation>
    <scope>NUCLEOTIDE SEQUENCE</scope>
</reference>
<dbReference type="GO" id="GO:0003676">
    <property type="term" value="F:nucleic acid binding"/>
    <property type="evidence" value="ECO:0007669"/>
    <property type="project" value="InterPro"/>
</dbReference>
<dbReference type="Gene3D" id="3.40.50.300">
    <property type="entry name" value="P-loop containing nucleotide triphosphate hydrolases"/>
    <property type="match status" value="2"/>
</dbReference>
<dbReference type="InterPro" id="IPR001650">
    <property type="entry name" value="Helicase_C-like"/>
</dbReference>
<dbReference type="InterPro" id="IPR011545">
    <property type="entry name" value="DEAD/DEAH_box_helicase_dom"/>
</dbReference>
<dbReference type="SUPFAM" id="SSF52540">
    <property type="entry name" value="P-loop containing nucleoside triphosphate hydrolases"/>
    <property type="match status" value="1"/>
</dbReference>
<dbReference type="PANTHER" id="PTHR47959:SF1">
    <property type="entry name" value="ATP-DEPENDENT RNA HELICASE DBPA"/>
    <property type="match status" value="1"/>
</dbReference>
<protein>
    <submittedName>
        <fullName evidence="7">ATP-dependent RNA helicase</fullName>
    </submittedName>
</protein>
<evidence type="ECO:0000256" key="4">
    <source>
        <dbReference type="ARBA" id="ARBA00022840"/>
    </source>
</evidence>
<name>T1B726_9ZZZZ</name>
<evidence type="ECO:0000313" key="7">
    <source>
        <dbReference type="EMBL" id="EQD64278.1"/>
    </source>
</evidence>
<comment type="caution">
    <text evidence="7">The sequence shown here is derived from an EMBL/GenBank/DDBJ whole genome shotgun (WGS) entry which is preliminary data.</text>
</comment>
<sequence length="150" mass="17346">MERGEIDVSKIKFLVLDEADMMLDLGFIDDIELIIKSMPREKQMMLFSATIPSKIYNLSQRYMKKAASLNISSDQELTVDTISHSYGISDRAHKIRTLVSYIEEYKPRKAIIFSDTKQNADYLHRVLSRLGYQAAVIHGDMRQAQRERSL</sequence>
<dbReference type="EMBL" id="AUZZ01001466">
    <property type="protein sequence ID" value="EQD64278.1"/>
    <property type="molecule type" value="Genomic_DNA"/>
</dbReference>
<dbReference type="Pfam" id="PF00271">
    <property type="entry name" value="Helicase_C"/>
    <property type="match status" value="1"/>
</dbReference>
<evidence type="ECO:0000256" key="2">
    <source>
        <dbReference type="ARBA" id="ARBA00022801"/>
    </source>
</evidence>
<keyword evidence="4" id="KW-0067">ATP-binding</keyword>
<dbReference type="PROSITE" id="PS51194">
    <property type="entry name" value="HELICASE_CTER"/>
    <property type="match status" value="1"/>
</dbReference>
<accession>T1B726</accession>
<reference evidence="7" key="1">
    <citation type="submission" date="2013-08" db="EMBL/GenBank/DDBJ databases">
        <authorList>
            <person name="Mendez C."/>
            <person name="Richter M."/>
            <person name="Ferrer M."/>
            <person name="Sanchez J."/>
        </authorList>
    </citation>
    <scope>NUCLEOTIDE SEQUENCE</scope>
</reference>
<dbReference type="InterPro" id="IPR050079">
    <property type="entry name" value="DEAD_box_RNA_helicase"/>
</dbReference>
<evidence type="ECO:0000256" key="3">
    <source>
        <dbReference type="ARBA" id="ARBA00022806"/>
    </source>
</evidence>
<keyword evidence="1" id="KW-0547">Nucleotide-binding</keyword>